<reference evidence="8" key="1">
    <citation type="submission" date="2022-11" db="EMBL/GenBank/DDBJ databases">
        <title>Nonomuraea corallina sp. nov., a new species of the genus Nonomuraea isolated from sea side sediment in Thai sea.</title>
        <authorList>
            <person name="Ngamcharungchit C."/>
            <person name="Matsumoto A."/>
            <person name="Suriyachadkun C."/>
            <person name="Panbangred W."/>
            <person name="Inahashi Y."/>
            <person name="Intra B."/>
        </authorList>
    </citation>
    <scope>NUCLEOTIDE SEQUENCE</scope>
    <source>
        <strain evidence="8">MCN248</strain>
    </source>
</reference>
<dbReference type="CDD" id="cd00833">
    <property type="entry name" value="PKS"/>
    <property type="match status" value="1"/>
</dbReference>
<dbReference type="Gene3D" id="3.30.70.3290">
    <property type="match status" value="1"/>
</dbReference>
<keyword evidence="3" id="KW-0808">Transferase</keyword>
<comment type="caution">
    <text evidence="8">The sequence shown here is derived from an EMBL/GenBank/DDBJ whole genome shotgun (WGS) entry which is preliminary data.</text>
</comment>
<dbReference type="InterPro" id="IPR016039">
    <property type="entry name" value="Thiolase-like"/>
</dbReference>
<dbReference type="InterPro" id="IPR014031">
    <property type="entry name" value="Ketoacyl_synth_C"/>
</dbReference>
<proteinExistence type="predicted"/>
<dbReference type="SMART" id="SM00827">
    <property type="entry name" value="PKS_AT"/>
    <property type="match status" value="1"/>
</dbReference>
<dbReference type="Pfam" id="PF16197">
    <property type="entry name" value="KAsynt_C_assoc"/>
    <property type="match status" value="1"/>
</dbReference>
<keyword evidence="9" id="KW-1185">Reference proteome</keyword>
<comment type="caution">
    <text evidence="5">Lacks conserved residue(s) required for the propagation of feature annotation.</text>
</comment>
<dbReference type="EMBL" id="JAPNNL010000328">
    <property type="protein sequence ID" value="MDA0638936.1"/>
    <property type="molecule type" value="Genomic_DNA"/>
</dbReference>
<feature type="domain" description="Ketosynthase family 3 (KS3)" evidence="6">
    <location>
        <begin position="1"/>
        <end position="310"/>
    </location>
</feature>
<gene>
    <name evidence="8" type="ORF">OUY22_36465</name>
</gene>
<dbReference type="Gene3D" id="3.10.129.110">
    <property type="entry name" value="Polyketide synthase dehydratase"/>
    <property type="match status" value="1"/>
</dbReference>
<keyword evidence="1" id="KW-0596">Phosphopantetheine</keyword>
<feature type="non-terminal residue" evidence="8">
    <location>
        <position position="1"/>
    </location>
</feature>
<dbReference type="InterPro" id="IPR042104">
    <property type="entry name" value="PKS_dehydratase_sf"/>
</dbReference>
<dbReference type="InterPro" id="IPR050091">
    <property type="entry name" value="PKS_NRPS_Biosynth_Enz"/>
</dbReference>
<dbReference type="InterPro" id="IPR049900">
    <property type="entry name" value="PKS_mFAS_DH"/>
</dbReference>
<evidence type="ECO:0000259" key="7">
    <source>
        <dbReference type="PROSITE" id="PS52019"/>
    </source>
</evidence>
<dbReference type="InterPro" id="IPR032821">
    <property type="entry name" value="PKS_assoc"/>
</dbReference>
<dbReference type="InterPro" id="IPR016035">
    <property type="entry name" value="Acyl_Trfase/lysoPLipase"/>
</dbReference>
<dbReference type="Pfam" id="PF00698">
    <property type="entry name" value="Acyl_transf_1"/>
    <property type="match status" value="1"/>
</dbReference>
<dbReference type="SMART" id="SM00825">
    <property type="entry name" value="PKS_KS"/>
    <property type="match status" value="1"/>
</dbReference>
<evidence type="ECO:0000256" key="2">
    <source>
        <dbReference type="ARBA" id="ARBA00022553"/>
    </source>
</evidence>
<dbReference type="Proteomes" id="UP001144036">
    <property type="component" value="Unassembled WGS sequence"/>
</dbReference>
<evidence type="ECO:0000256" key="3">
    <source>
        <dbReference type="ARBA" id="ARBA00022679"/>
    </source>
</evidence>
<dbReference type="InterPro" id="IPR001227">
    <property type="entry name" value="Ac_transferase_dom_sf"/>
</dbReference>
<feature type="domain" description="PKS/mFAS DH" evidence="7">
    <location>
        <begin position="781"/>
        <end position="885"/>
    </location>
</feature>
<evidence type="ECO:0000256" key="5">
    <source>
        <dbReference type="PROSITE-ProRule" id="PRU01363"/>
    </source>
</evidence>
<dbReference type="Gene3D" id="3.40.47.10">
    <property type="match status" value="1"/>
</dbReference>
<dbReference type="RefSeq" id="WP_270159878.1">
    <property type="nucleotide sequence ID" value="NZ_JAPNNL010000328.1"/>
</dbReference>
<dbReference type="PANTHER" id="PTHR43775">
    <property type="entry name" value="FATTY ACID SYNTHASE"/>
    <property type="match status" value="1"/>
</dbReference>
<dbReference type="SUPFAM" id="SSF53901">
    <property type="entry name" value="Thiolase-like"/>
    <property type="match status" value="2"/>
</dbReference>
<keyword evidence="4" id="KW-0012">Acyltransferase</keyword>
<keyword evidence="2" id="KW-0597">Phosphoprotein</keyword>
<dbReference type="InterPro" id="IPR018201">
    <property type="entry name" value="Ketoacyl_synth_AS"/>
</dbReference>
<evidence type="ECO:0000313" key="8">
    <source>
        <dbReference type="EMBL" id="MDA0638936.1"/>
    </source>
</evidence>
<dbReference type="InterPro" id="IPR049552">
    <property type="entry name" value="PKS_DH_N"/>
</dbReference>
<dbReference type="InterPro" id="IPR014030">
    <property type="entry name" value="Ketoacyl_synth_N"/>
</dbReference>
<dbReference type="SUPFAM" id="SSF55048">
    <property type="entry name" value="Probable ACP-binding domain of malonyl-CoA ACP transacylase"/>
    <property type="match status" value="1"/>
</dbReference>
<feature type="non-terminal residue" evidence="8">
    <location>
        <position position="885"/>
    </location>
</feature>
<dbReference type="PROSITE" id="PS52019">
    <property type="entry name" value="PKS_MFAS_DH"/>
    <property type="match status" value="1"/>
</dbReference>
<dbReference type="PANTHER" id="PTHR43775:SF51">
    <property type="entry name" value="INACTIVE PHENOLPHTHIOCEROL SYNTHESIS POLYKETIDE SYNTHASE TYPE I PKS1-RELATED"/>
    <property type="match status" value="1"/>
</dbReference>
<dbReference type="Pfam" id="PF21089">
    <property type="entry name" value="PKS_DH_N"/>
    <property type="match status" value="1"/>
</dbReference>
<dbReference type="PROSITE" id="PS52004">
    <property type="entry name" value="KS3_2"/>
    <property type="match status" value="1"/>
</dbReference>
<dbReference type="PROSITE" id="PS00606">
    <property type="entry name" value="KS3_1"/>
    <property type="match status" value="1"/>
</dbReference>
<dbReference type="Pfam" id="PF00109">
    <property type="entry name" value="ketoacyl-synt"/>
    <property type="match status" value="1"/>
</dbReference>
<dbReference type="InterPro" id="IPR016036">
    <property type="entry name" value="Malonyl_transacylase_ACP-bd"/>
</dbReference>
<organism evidence="8 9">
    <name type="scientific">Nonomuraea corallina</name>
    <dbReference type="NCBI Taxonomy" id="2989783"/>
    <lineage>
        <taxon>Bacteria</taxon>
        <taxon>Bacillati</taxon>
        <taxon>Actinomycetota</taxon>
        <taxon>Actinomycetes</taxon>
        <taxon>Streptosporangiales</taxon>
        <taxon>Streptosporangiaceae</taxon>
        <taxon>Nonomuraea</taxon>
    </lineage>
</organism>
<sequence length="885" mass="93353">VYAGNMFNDYSSRYVHGAVPPELEGLLLSASTPSVLSGRVSYTLGLEGPSITVDTACSSSLVALHLAVQALRQGECGIALAGGVTLLASPDAFVEFSRQRALSPDGRCKPFSSSADGAAWSEGAGVLVLERLSEARRNGRRILAVVRGSAVNQDGASNGQTAPSGPAQERVIRAALEDASLDTRDVDVVEAHGTGTTLGDPIEAQALLATYGRGRAEDRPMWLGSLKSNIGHTQAAAGVAGVIKMVQALRNGTMPRTLHVEEPTPHADWSSGGVRLLTEARDWPSGECPRRAGVSSFGISGTNAHAIIEEYVPEPAPEREHRERVLTGPLAWAVSGHTAQGVRAQAERLHRHVTTRERTDPADVAHSLIATRATHPHRAVVLGRDRETLVANLGGYLRGQPVDEVVTGVADELTRTAFLFTGQGGQRPGMGRELAAASPVFAAALDEALAALDPHLDRPLREVMWAGPGTREAALLDETAYTQPALFAFQVAAFRLLKSLGLGPAYVAGHSVGEFAAAHVAGLWSLPDAARLIAARGRLMQGLREPGAMIAIAATPEEARLTLAGLDDRAGIAAVNGPDSVVISGDEQTCLTVADHWRERGRRVRRLTVSHAFHSPLMEPVIDKFAAELESVTFGEPGVPGVTGLTGLLDTQWTDPEYWLRQIRMPVMFQPMIARLEAQGVRLFLEVGPRAVLAGLAHDCVTGEDVSILSLHRRDRAEPDALAACLAGAWAAGASVDWAALLPGGNPVDLPTYAFERERYWLGPPARVADLSAAGLREVAHPLLEAEVDVAGDGPVVLTGGLSVGAMPWLADHVVAGTVLLPGTALADLVMEAAERTGADLVEELMFEAPLVLPRDGAITVQVVVDPPDPSGARAVRVHSRPTGG</sequence>
<dbReference type="InterPro" id="IPR020841">
    <property type="entry name" value="PKS_Beta-ketoAc_synthase_dom"/>
</dbReference>
<dbReference type="Pfam" id="PF02801">
    <property type="entry name" value="Ketoacyl-synt_C"/>
    <property type="match status" value="1"/>
</dbReference>
<dbReference type="InterPro" id="IPR014043">
    <property type="entry name" value="Acyl_transferase_dom"/>
</dbReference>
<accession>A0ABT4SPY4</accession>
<dbReference type="SMART" id="SM00826">
    <property type="entry name" value="PKS_DH"/>
    <property type="match status" value="1"/>
</dbReference>
<protein>
    <submittedName>
        <fullName evidence="8">Type I polyketide synthase</fullName>
    </submittedName>
</protein>
<dbReference type="Gene3D" id="3.40.366.10">
    <property type="entry name" value="Malonyl-Coenzyme A Acyl Carrier Protein, domain 2"/>
    <property type="match status" value="1"/>
</dbReference>
<dbReference type="SUPFAM" id="SSF52151">
    <property type="entry name" value="FabD/lysophospholipase-like"/>
    <property type="match status" value="1"/>
</dbReference>
<name>A0ABT4SPY4_9ACTN</name>
<dbReference type="InterPro" id="IPR020807">
    <property type="entry name" value="PKS_DH"/>
</dbReference>
<evidence type="ECO:0000313" key="9">
    <source>
        <dbReference type="Proteomes" id="UP001144036"/>
    </source>
</evidence>
<evidence type="ECO:0000256" key="4">
    <source>
        <dbReference type="ARBA" id="ARBA00023315"/>
    </source>
</evidence>
<evidence type="ECO:0000259" key="6">
    <source>
        <dbReference type="PROSITE" id="PS52004"/>
    </source>
</evidence>
<evidence type="ECO:0000256" key="1">
    <source>
        <dbReference type="ARBA" id="ARBA00022450"/>
    </source>
</evidence>